<protein>
    <submittedName>
        <fullName evidence="2">Uncharacterized protein</fullName>
    </submittedName>
</protein>
<evidence type="ECO:0000256" key="1">
    <source>
        <dbReference type="SAM" id="MobiDB-lite"/>
    </source>
</evidence>
<dbReference type="AlphaFoldDB" id="A0A080ZW45"/>
<reference evidence="2 3" key="1">
    <citation type="submission" date="2013-11" db="EMBL/GenBank/DDBJ databases">
        <title>The Genome Sequence of Phytophthora parasitica P1976.</title>
        <authorList>
            <consortium name="The Broad Institute Genomics Platform"/>
            <person name="Russ C."/>
            <person name="Tyler B."/>
            <person name="Panabieres F."/>
            <person name="Shan W."/>
            <person name="Tripathy S."/>
            <person name="Grunwald N."/>
            <person name="Machado M."/>
            <person name="Johnson C.S."/>
            <person name="Walker B."/>
            <person name="Young S."/>
            <person name="Zeng Q."/>
            <person name="Gargeya S."/>
            <person name="Fitzgerald M."/>
            <person name="Haas B."/>
            <person name="Abouelleil A."/>
            <person name="Allen A.W."/>
            <person name="Alvarado L."/>
            <person name="Arachchi H.M."/>
            <person name="Berlin A.M."/>
            <person name="Chapman S.B."/>
            <person name="Gainer-Dewar J."/>
            <person name="Goldberg J."/>
            <person name="Griggs A."/>
            <person name="Gujja S."/>
            <person name="Hansen M."/>
            <person name="Howarth C."/>
            <person name="Imamovic A."/>
            <person name="Ireland A."/>
            <person name="Larimer J."/>
            <person name="McCowan C."/>
            <person name="Murphy C."/>
            <person name="Pearson M."/>
            <person name="Poon T.W."/>
            <person name="Priest M."/>
            <person name="Roberts A."/>
            <person name="Saif S."/>
            <person name="Shea T."/>
            <person name="Sisk P."/>
            <person name="Sykes S."/>
            <person name="Wortman J."/>
            <person name="Nusbaum C."/>
            <person name="Birren B."/>
        </authorList>
    </citation>
    <scope>NUCLEOTIDE SEQUENCE [LARGE SCALE GENOMIC DNA]</scope>
    <source>
        <strain evidence="2 3">P1976</strain>
    </source>
</reference>
<organism evidence="2 3">
    <name type="scientific">Phytophthora nicotianae P1976</name>
    <dbReference type="NCBI Taxonomy" id="1317066"/>
    <lineage>
        <taxon>Eukaryota</taxon>
        <taxon>Sar</taxon>
        <taxon>Stramenopiles</taxon>
        <taxon>Oomycota</taxon>
        <taxon>Peronosporomycetes</taxon>
        <taxon>Peronosporales</taxon>
        <taxon>Peronosporaceae</taxon>
        <taxon>Phytophthora</taxon>
    </lineage>
</organism>
<sequence>MHDKRPQEELMIDFTAHVDVPDRNTSQPRDVGAHVQELGGDDTNEHIDLTEDSAVASSGQFPR</sequence>
<gene>
    <name evidence="2" type="ORF">F444_12714</name>
</gene>
<dbReference type="Proteomes" id="UP000028582">
    <property type="component" value="Unassembled WGS sequence"/>
</dbReference>
<feature type="region of interest" description="Disordered" evidence="1">
    <location>
        <begin position="20"/>
        <end position="45"/>
    </location>
</feature>
<dbReference type="EMBL" id="ANJA01002258">
    <property type="protein sequence ID" value="ETO70856.1"/>
    <property type="molecule type" value="Genomic_DNA"/>
</dbReference>
<comment type="caution">
    <text evidence="2">The sequence shown here is derived from an EMBL/GenBank/DDBJ whole genome shotgun (WGS) entry which is preliminary data.</text>
</comment>
<proteinExistence type="predicted"/>
<evidence type="ECO:0000313" key="3">
    <source>
        <dbReference type="Proteomes" id="UP000028582"/>
    </source>
</evidence>
<name>A0A080ZW45_PHYNI</name>
<evidence type="ECO:0000313" key="2">
    <source>
        <dbReference type="EMBL" id="ETO70856.1"/>
    </source>
</evidence>
<accession>A0A080ZW45</accession>